<name>A0A6J4MF94_9ACTN</name>
<accession>A0A6J4MF94</accession>
<feature type="non-terminal residue" evidence="2">
    <location>
        <position position="1"/>
    </location>
</feature>
<reference evidence="2" key="1">
    <citation type="submission" date="2020-02" db="EMBL/GenBank/DDBJ databases">
        <authorList>
            <person name="Meier V. D."/>
        </authorList>
    </citation>
    <scope>NUCLEOTIDE SEQUENCE</scope>
    <source>
        <strain evidence="2">AVDCRST_MAG34</strain>
    </source>
</reference>
<evidence type="ECO:0000256" key="1">
    <source>
        <dbReference type="SAM" id="MobiDB-lite"/>
    </source>
</evidence>
<feature type="compositionally biased region" description="Basic residues" evidence="1">
    <location>
        <begin position="1"/>
        <end position="11"/>
    </location>
</feature>
<sequence length="236" mass="25095">ATPRRARRRERRGSPRAATSRLDRIRRGSRARSRPRRRLRPRRARAPHQAVAPPGECRHGGPRRHGPTAGAGCAAARGRGLPHLSRALVEVAGPPEAVAGRRGLRHPLRRADRRRAVRRHRHRSAEPLRLRATDAGSARAADDDPSGPLGAGAAAAPRHSAGSHRGAAEPLRRGGRCGRSGVAERGGAELRLGPGQATAVRPRRERSSGDRAVPRGAHAAGAGVRLGAAGQRRPDL</sequence>
<feature type="non-terminal residue" evidence="2">
    <location>
        <position position="236"/>
    </location>
</feature>
<feature type="region of interest" description="Disordered" evidence="1">
    <location>
        <begin position="94"/>
        <end position="236"/>
    </location>
</feature>
<organism evidence="2">
    <name type="scientific">uncultured Nocardioidaceae bacterium</name>
    <dbReference type="NCBI Taxonomy" id="253824"/>
    <lineage>
        <taxon>Bacteria</taxon>
        <taxon>Bacillati</taxon>
        <taxon>Actinomycetota</taxon>
        <taxon>Actinomycetes</taxon>
        <taxon>Propionibacteriales</taxon>
        <taxon>Nocardioidaceae</taxon>
        <taxon>environmental samples</taxon>
    </lineage>
</organism>
<dbReference type="EMBL" id="CADCUI010000057">
    <property type="protein sequence ID" value="CAA9358120.1"/>
    <property type="molecule type" value="Genomic_DNA"/>
</dbReference>
<evidence type="ECO:0000313" key="2">
    <source>
        <dbReference type="EMBL" id="CAA9358120.1"/>
    </source>
</evidence>
<dbReference type="AlphaFoldDB" id="A0A6J4MF94"/>
<feature type="compositionally biased region" description="Low complexity" evidence="1">
    <location>
        <begin position="214"/>
        <end position="236"/>
    </location>
</feature>
<feature type="compositionally biased region" description="Low complexity" evidence="1">
    <location>
        <begin position="146"/>
        <end position="160"/>
    </location>
</feature>
<gene>
    <name evidence="2" type="ORF">AVDCRST_MAG34-2250</name>
</gene>
<feature type="region of interest" description="Disordered" evidence="1">
    <location>
        <begin position="1"/>
        <end position="75"/>
    </location>
</feature>
<feature type="compositionally biased region" description="Basic residues" evidence="1">
    <location>
        <begin position="102"/>
        <end position="123"/>
    </location>
</feature>
<protein>
    <submittedName>
        <fullName evidence="2">Uncharacterized protein</fullName>
    </submittedName>
</protein>
<proteinExistence type="predicted"/>
<feature type="compositionally biased region" description="Basic residues" evidence="1">
    <location>
        <begin position="27"/>
        <end position="46"/>
    </location>
</feature>
<dbReference type="PROSITE" id="PS50096">
    <property type="entry name" value="IQ"/>
    <property type="match status" value="1"/>
</dbReference>